<keyword evidence="2" id="KW-1185">Reference proteome</keyword>
<proteinExistence type="predicted"/>
<reference evidence="1 2" key="1">
    <citation type="journal article" date="2019" name="Commun. Biol.">
        <title>The bagworm genome reveals a unique fibroin gene that provides high tensile strength.</title>
        <authorList>
            <person name="Kono N."/>
            <person name="Nakamura H."/>
            <person name="Ohtoshi R."/>
            <person name="Tomita M."/>
            <person name="Numata K."/>
            <person name="Arakawa K."/>
        </authorList>
    </citation>
    <scope>NUCLEOTIDE SEQUENCE [LARGE SCALE GENOMIC DNA]</scope>
</reference>
<accession>A0A4C1VJV8</accession>
<dbReference type="Proteomes" id="UP000299102">
    <property type="component" value="Unassembled WGS sequence"/>
</dbReference>
<sequence>MKQKEWALLAQNKTEMKKAADELHQLPETNTESSAPRIKGKKTTLAKSNEETIRLRMNHSNFQTQTHTGWLYTPITPNQD</sequence>
<gene>
    <name evidence="1" type="ORF">EVAR_33562_1</name>
</gene>
<name>A0A4C1VJV8_EUMVA</name>
<organism evidence="1 2">
    <name type="scientific">Eumeta variegata</name>
    <name type="common">Bagworm moth</name>
    <name type="synonym">Eumeta japonica</name>
    <dbReference type="NCBI Taxonomy" id="151549"/>
    <lineage>
        <taxon>Eukaryota</taxon>
        <taxon>Metazoa</taxon>
        <taxon>Ecdysozoa</taxon>
        <taxon>Arthropoda</taxon>
        <taxon>Hexapoda</taxon>
        <taxon>Insecta</taxon>
        <taxon>Pterygota</taxon>
        <taxon>Neoptera</taxon>
        <taxon>Endopterygota</taxon>
        <taxon>Lepidoptera</taxon>
        <taxon>Glossata</taxon>
        <taxon>Ditrysia</taxon>
        <taxon>Tineoidea</taxon>
        <taxon>Psychidae</taxon>
        <taxon>Oiketicinae</taxon>
        <taxon>Eumeta</taxon>
    </lineage>
</organism>
<evidence type="ECO:0000313" key="2">
    <source>
        <dbReference type="Proteomes" id="UP000299102"/>
    </source>
</evidence>
<evidence type="ECO:0000313" key="1">
    <source>
        <dbReference type="EMBL" id="GBP38811.1"/>
    </source>
</evidence>
<protein>
    <submittedName>
        <fullName evidence="1">Uncharacterized protein</fullName>
    </submittedName>
</protein>
<dbReference type="AlphaFoldDB" id="A0A4C1VJV8"/>
<dbReference type="EMBL" id="BGZK01000354">
    <property type="protein sequence ID" value="GBP38811.1"/>
    <property type="molecule type" value="Genomic_DNA"/>
</dbReference>
<dbReference type="OrthoDB" id="7486267at2759"/>
<comment type="caution">
    <text evidence="1">The sequence shown here is derived from an EMBL/GenBank/DDBJ whole genome shotgun (WGS) entry which is preliminary data.</text>
</comment>